<evidence type="ECO:0000256" key="7">
    <source>
        <dbReference type="ARBA" id="ARBA00023002"/>
    </source>
</evidence>
<proteinExistence type="inferred from homology"/>
<reference evidence="13" key="1">
    <citation type="submission" date="2015-10" db="EMBL/GenBank/DDBJ databases">
        <authorList>
            <person name="Gilbert D.G."/>
        </authorList>
    </citation>
    <scope>NUCLEOTIDE SEQUENCE</scope>
</reference>
<dbReference type="GO" id="GO:0004148">
    <property type="term" value="F:dihydrolipoyl dehydrogenase (NADH) activity"/>
    <property type="evidence" value="ECO:0007669"/>
    <property type="project" value="UniProtKB-EC"/>
</dbReference>
<evidence type="ECO:0000256" key="6">
    <source>
        <dbReference type="ARBA" id="ARBA00022827"/>
    </source>
</evidence>
<dbReference type="Gene3D" id="3.50.50.60">
    <property type="entry name" value="FAD/NAD(P)-binding domain"/>
    <property type="match status" value="2"/>
</dbReference>
<keyword evidence="7 13" id="KW-0560">Oxidoreductase</keyword>
<dbReference type="InterPro" id="IPR036188">
    <property type="entry name" value="FAD/NAD-bd_sf"/>
</dbReference>
<comment type="subcellular location">
    <subcellularLocation>
        <location evidence="2">Cytoplasm</location>
    </subcellularLocation>
</comment>
<dbReference type="InterPro" id="IPR004099">
    <property type="entry name" value="Pyr_nucl-diS_OxRdtase_dimer"/>
</dbReference>
<evidence type="ECO:0000259" key="12">
    <source>
        <dbReference type="Pfam" id="PF07992"/>
    </source>
</evidence>
<dbReference type="PRINTS" id="PR00368">
    <property type="entry name" value="FADPNR"/>
</dbReference>
<evidence type="ECO:0000256" key="3">
    <source>
        <dbReference type="ARBA" id="ARBA00007532"/>
    </source>
</evidence>
<dbReference type="InterPro" id="IPR016156">
    <property type="entry name" value="FAD/NAD-linked_Rdtase_dimer_sf"/>
</dbReference>
<evidence type="ECO:0000256" key="10">
    <source>
        <dbReference type="ARBA" id="ARBA00023284"/>
    </source>
</evidence>
<dbReference type="NCBIfam" id="TIGR01350">
    <property type="entry name" value="lipoamide_DH"/>
    <property type="match status" value="1"/>
</dbReference>
<dbReference type="Pfam" id="PF07992">
    <property type="entry name" value="Pyr_redox_2"/>
    <property type="match status" value="1"/>
</dbReference>
<dbReference type="PANTHER" id="PTHR22912">
    <property type="entry name" value="DISULFIDE OXIDOREDUCTASE"/>
    <property type="match status" value="1"/>
</dbReference>
<feature type="domain" description="Pyridine nucleotide-disulphide oxidoreductase dimerisation" evidence="11">
    <location>
        <begin position="343"/>
        <end position="452"/>
    </location>
</feature>
<dbReference type="Pfam" id="PF02852">
    <property type="entry name" value="Pyr_redox_dim"/>
    <property type="match status" value="1"/>
</dbReference>
<evidence type="ECO:0000256" key="5">
    <source>
        <dbReference type="ARBA" id="ARBA00022630"/>
    </source>
</evidence>
<dbReference type="PANTHER" id="PTHR22912:SF217">
    <property type="entry name" value="DIHYDROLIPOYL DEHYDROGENASE"/>
    <property type="match status" value="1"/>
</dbReference>
<evidence type="ECO:0000313" key="13">
    <source>
        <dbReference type="EMBL" id="CUV08958.1"/>
    </source>
</evidence>
<keyword evidence="10" id="KW-0676">Redox-active center</keyword>
<keyword evidence="9" id="KW-1015">Disulfide bond</keyword>
<dbReference type="PROSITE" id="PS00076">
    <property type="entry name" value="PYRIDINE_REDOX_1"/>
    <property type="match status" value="1"/>
</dbReference>
<dbReference type="InterPro" id="IPR023753">
    <property type="entry name" value="FAD/NAD-binding_dom"/>
</dbReference>
<organism evidence="13">
    <name type="scientific">hydrothermal vent metagenome</name>
    <dbReference type="NCBI Taxonomy" id="652676"/>
    <lineage>
        <taxon>unclassified sequences</taxon>
        <taxon>metagenomes</taxon>
        <taxon>ecological metagenomes</taxon>
    </lineage>
</organism>
<protein>
    <submittedName>
        <fullName evidence="13">Dihydrolipoamide dehydrogenase of branched-chain alpha-keto acid dehydrogenase / Dihydrolipoamide dehydrogenase</fullName>
        <ecNumber evidence="13">1.8.1.4</ecNumber>
    </submittedName>
</protein>
<keyword evidence="6" id="KW-0274">FAD</keyword>
<dbReference type="AlphaFoldDB" id="A0A160VEL2"/>
<evidence type="ECO:0000259" key="11">
    <source>
        <dbReference type="Pfam" id="PF02852"/>
    </source>
</evidence>
<dbReference type="InterPro" id="IPR012999">
    <property type="entry name" value="Pyr_OxRdtase_I_AS"/>
</dbReference>
<dbReference type="InterPro" id="IPR050151">
    <property type="entry name" value="Class-I_Pyr_Nuc-Dis_Oxidored"/>
</dbReference>
<comment type="cofactor">
    <cofactor evidence="1">
        <name>FAD</name>
        <dbReference type="ChEBI" id="CHEBI:57692"/>
    </cofactor>
</comment>
<sequence length="462" mass="49854">MEQFDIIVLGGGPGGYVAAIRGAQLGKKIAIIDEDRLGGICLNWGCIPTKALLKNAEILNYVKNSKKFGINIPKYDVDFGKTIKRSRDVSDRLSKGVEFLMKKNKITHITGRGVFKSTNKIQVEKGKKKNTLKAEKIIIATGGRPRVFPGIEPDGKQVITSKEAMILKSPPKKMVIIGAGAIGVEFAYFYNEYGTEVHLIEMMPDILPNEDVDVSKEVEKSFKKSGIKIYKETKVTSIKKLKTKVKVNAEKGDNTQVLNADIVLVATGVTGNIENIGLEEISVATDQGAITINEFNQTSVPNIYAIGDVSGPPWLAHLASAQGHVAVEHAAGNTTHPVDYSNIPACTYCQPQVASLGMTEATAIDKGHQIKVGKFEFRASGKALATGDSTGFVKIVFDETYGELLGCHIVGSEATEMIAELGVAKTLETTWQEIAMTVHAHPTLSEAIMEAALDAFGQGVHQ</sequence>
<evidence type="ECO:0000256" key="2">
    <source>
        <dbReference type="ARBA" id="ARBA00004496"/>
    </source>
</evidence>
<keyword evidence="8" id="KW-0520">NAD</keyword>
<evidence type="ECO:0000256" key="9">
    <source>
        <dbReference type="ARBA" id="ARBA00023157"/>
    </source>
</evidence>
<keyword evidence="5" id="KW-0285">Flavoprotein</keyword>
<dbReference type="InterPro" id="IPR006258">
    <property type="entry name" value="Lipoamide_DH"/>
</dbReference>
<evidence type="ECO:0000256" key="4">
    <source>
        <dbReference type="ARBA" id="ARBA00022490"/>
    </source>
</evidence>
<dbReference type="EC" id="1.8.1.4" evidence="13"/>
<dbReference type="SUPFAM" id="SSF55424">
    <property type="entry name" value="FAD/NAD-linked reductases, dimerisation (C-terminal) domain"/>
    <property type="match status" value="1"/>
</dbReference>
<dbReference type="PIRSF" id="PIRSF000350">
    <property type="entry name" value="Mercury_reductase_MerA"/>
    <property type="match status" value="1"/>
</dbReference>
<evidence type="ECO:0000256" key="8">
    <source>
        <dbReference type="ARBA" id="ARBA00023027"/>
    </source>
</evidence>
<dbReference type="GO" id="GO:0006103">
    <property type="term" value="P:2-oxoglutarate metabolic process"/>
    <property type="evidence" value="ECO:0007669"/>
    <property type="project" value="TreeGrafter"/>
</dbReference>
<dbReference type="PRINTS" id="PR00411">
    <property type="entry name" value="PNDRDTASEI"/>
</dbReference>
<dbReference type="FunFam" id="3.30.390.30:FF:000001">
    <property type="entry name" value="Dihydrolipoyl dehydrogenase"/>
    <property type="match status" value="1"/>
</dbReference>
<feature type="domain" description="FAD/NAD(P)-binding" evidence="12">
    <location>
        <begin position="4"/>
        <end position="323"/>
    </location>
</feature>
<dbReference type="GO" id="GO:0050660">
    <property type="term" value="F:flavin adenine dinucleotide binding"/>
    <property type="evidence" value="ECO:0007669"/>
    <property type="project" value="InterPro"/>
</dbReference>
<accession>A0A160VEL2</accession>
<gene>
    <name evidence="13" type="ORF">MGWOODY_Mmi1899</name>
</gene>
<comment type="similarity">
    <text evidence="3">Belongs to the class-I pyridine nucleotide-disulfide oxidoreductase family.</text>
</comment>
<dbReference type="EMBL" id="FAXC01000146">
    <property type="protein sequence ID" value="CUV08958.1"/>
    <property type="molecule type" value="Genomic_DNA"/>
</dbReference>
<keyword evidence="4" id="KW-0963">Cytoplasm</keyword>
<dbReference type="SUPFAM" id="SSF51905">
    <property type="entry name" value="FAD/NAD(P)-binding domain"/>
    <property type="match status" value="1"/>
</dbReference>
<name>A0A160VEL2_9ZZZZ</name>
<dbReference type="Gene3D" id="3.30.390.30">
    <property type="match status" value="1"/>
</dbReference>
<dbReference type="GO" id="GO:0005737">
    <property type="term" value="C:cytoplasm"/>
    <property type="evidence" value="ECO:0007669"/>
    <property type="project" value="UniProtKB-SubCell"/>
</dbReference>
<dbReference type="InterPro" id="IPR001100">
    <property type="entry name" value="Pyr_nuc-diS_OxRdtase"/>
</dbReference>
<evidence type="ECO:0000256" key="1">
    <source>
        <dbReference type="ARBA" id="ARBA00001974"/>
    </source>
</evidence>